<dbReference type="RefSeq" id="YP_009293176.1">
    <property type="nucleotide sequence ID" value="NC_031127.1"/>
</dbReference>
<gene>
    <name evidence="2" type="ORF">HUXLEY_208</name>
</gene>
<organism evidence="2 3">
    <name type="scientific">Erwinia phage vB_EamM_Huxley</name>
    <dbReference type="NCBI Taxonomy" id="1883373"/>
    <lineage>
        <taxon>Viruses</taxon>
        <taxon>Duplodnaviria</taxon>
        <taxon>Heunggongvirae</taxon>
        <taxon>Uroviricota</taxon>
        <taxon>Caudoviricetes</taxon>
        <taxon>Chimalliviridae</taxon>
        <taxon>Machinavirus</taxon>
        <taxon>Machinavirus machina</taxon>
    </lineage>
</organism>
<dbReference type="OrthoDB" id="12706at10239"/>
<name>A0A1B2IDD7_9CAUD</name>
<dbReference type="Pfam" id="PF01464">
    <property type="entry name" value="SLT"/>
    <property type="match status" value="1"/>
</dbReference>
<evidence type="ECO:0000259" key="1">
    <source>
        <dbReference type="Pfam" id="PF01464"/>
    </source>
</evidence>
<dbReference type="GeneID" id="29069330"/>
<dbReference type="SUPFAM" id="SSF53955">
    <property type="entry name" value="Lysozyme-like"/>
    <property type="match status" value="1"/>
</dbReference>
<reference evidence="3" key="1">
    <citation type="submission" date="2016-06" db="EMBL/GenBank/DDBJ databases">
        <authorList>
            <person name="Berg J.A."/>
            <person name="Grossarth S.E."/>
            <person name="Jarvis T.M."/>
            <person name="Merrill B.D."/>
            <person name="Breakwell D.P."/>
            <person name="Hope S."/>
            <person name="Grose J.H."/>
        </authorList>
    </citation>
    <scope>NUCLEOTIDE SEQUENCE [LARGE SCALE GENOMIC DNA]</scope>
</reference>
<sequence length="254" mass="28115">MLRFILICLATLLSFNAAAITSSPKKDYATEFKMIEGRFEKVRPLIVKISNEQGVHSGLMTTLIYKESTFNRMAVNKQGSTAKGLVGMTDPTKRAMLKMYGKQLGLARNADIHNSRVAIKLASAYLNHVENAMTKRLKRPVSNGEIYLGYKFGPAGAIAMLKKKPSKAARELRSYKRDAAFYGALVKPIDASEPVKQTAAVKPDDSEKVAELQEIWHTLYGTYAPVTRTTLLASTLTIGAPLEHRPTTMVSRFM</sequence>
<accession>A0A1B2IDD7</accession>
<evidence type="ECO:0000313" key="3">
    <source>
        <dbReference type="Proteomes" id="UP000203302"/>
    </source>
</evidence>
<protein>
    <submittedName>
        <fullName evidence="2">Putative endolysin</fullName>
    </submittedName>
</protein>
<dbReference type="InterPro" id="IPR008258">
    <property type="entry name" value="Transglycosylase_SLT_dom_1"/>
</dbReference>
<evidence type="ECO:0000313" key="2">
    <source>
        <dbReference type="EMBL" id="ANZ49290.1"/>
    </source>
</evidence>
<dbReference type="InterPro" id="IPR023346">
    <property type="entry name" value="Lysozyme-like_dom_sf"/>
</dbReference>
<proteinExistence type="predicted"/>
<feature type="domain" description="Transglycosylase SLT" evidence="1">
    <location>
        <begin position="46"/>
        <end position="169"/>
    </location>
</feature>
<dbReference type="EMBL" id="KX397368">
    <property type="protein sequence ID" value="ANZ49290.1"/>
    <property type="molecule type" value="Genomic_DNA"/>
</dbReference>
<dbReference type="Proteomes" id="UP000203302">
    <property type="component" value="Segment"/>
</dbReference>
<dbReference type="KEGG" id="vg:29069330"/>
<dbReference type="SMR" id="A0A1B2IDD7"/>
<dbReference type="Gene3D" id="1.10.530.10">
    <property type="match status" value="1"/>
</dbReference>